<feature type="transmembrane region" description="Helical" evidence="1">
    <location>
        <begin position="169"/>
        <end position="187"/>
    </location>
</feature>
<gene>
    <name evidence="3" type="ORF">EZE20_00375</name>
</gene>
<dbReference type="PROSITE" id="PS50006">
    <property type="entry name" value="FHA_DOMAIN"/>
    <property type="match status" value="1"/>
</dbReference>
<evidence type="ECO:0000259" key="2">
    <source>
        <dbReference type="PROSITE" id="PS50006"/>
    </source>
</evidence>
<proteinExistence type="predicted"/>
<feature type="domain" description="FHA" evidence="2">
    <location>
        <begin position="31"/>
        <end position="84"/>
    </location>
</feature>
<keyword evidence="1" id="KW-0472">Membrane</keyword>
<dbReference type="CDD" id="cd00060">
    <property type="entry name" value="FHA"/>
    <property type="match status" value="1"/>
</dbReference>
<evidence type="ECO:0000313" key="3">
    <source>
        <dbReference type="EMBL" id="TDB68837.1"/>
    </source>
</evidence>
<keyword evidence="1" id="KW-1133">Transmembrane helix</keyword>
<accession>A0A4R4KKP4</accession>
<dbReference type="Pfam" id="PF13365">
    <property type="entry name" value="Trypsin_2"/>
    <property type="match status" value="1"/>
</dbReference>
<dbReference type="EMBL" id="SMJU01000001">
    <property type="protein sequence ID" value="TDB68837.1"/>
    <property type="molecule type" value="Genomic_DNA"/>
</dbReference>
<dbReference type="PANTHER" id="PTHR43019">
    <property type="entry name" value="SERINE ENDOPROTEASE DEGS"/>
    <property type="match status" value="1"/>
</dbReference>
<dbReference type="InterPro" id="IPR000253">
    <property type="entry name" value="FHA_dom"/>
</dbReference>
<keyword evidence="4" id="KW-1185">Reference proteome</keyword>
<evidence type="ECO:0000256" key="1">
    <source>
        <dbReference type="SAM" id="Phobius"/>
    </source>
</evidence>
<keyword evidence="1" id="KW-0812">Transmembrane</keyword>
<sequence>MTTIKTFVIRHLAGAKANQIEEFDFQKHSELTFGRATTNDIQFDPDLDTVVGREHGKIVKDGELSFSVVDHESRNGLFVNKNRVKGSAKINPGDEIRLGTNGPVFVFDLDPRPQELMAATRLVEVPSKATEEFVPAGMPDTVSPEKSGIGKQTFERVITYERKKSQRTLVASLVGALAVLTALGYVFKDKIRPATTYVKTDTTIIQQVKSEAFDPEAIAKANLDKVVFIEFGYKLIYTPTGDDIYHQYYQQKDPKTGQITEIPLYIEVEPGKIEPLLGLKKDTPVGRPIAVSGASGSGFIVDENGFILTNRHVAASWNSYYSFPQDAFPGLLLQNTGNQWKISGRVDNPIRWVPAETSFFGQKPISGKIIEGVNTYMEVTFAKNDQRTPGKVVRISNKHDVAMIKIDLPTKMEAVSLKDADATMAPGQKVVVMGYPGISPDVVVANNGNDFSNRGTQVITVPDPTVTDGSIGKIIRGTTSSSLESGVAGYYSTMGDYYQLTVSATGAGNSGGPVFDKDGNAIGIFTASQTDQQGARITFAVPIHYGMELMGSKKVIN</sequence>
<dbReference type="PANTHER" id="PTHR43019:SF23">
    <property type="entry name" value="PROTEASE DO-LIKE 5, CHLOROPLASTIC"/>
    <property type="match status" value="1"/>
</dbReference>
<organism evidence="3 4">
    <name type="scientific">Arundinibacter roseus</name>
    <dbReference type="NCBI Taxonomy" id="2070510"/>
    <lineage>
        <taxon>Bacteria</taxon>
        <taxon>Pseudomonadati</taxon>
        <taxon>Bacteroidota</taxon>
        <taxon>Cytophagia</taxon>
        <taxon>Cytophagales</taxon>
        <taxon>Spirosomataceae</taxon>
        <taxon>Arundinibacter</taxon>
    </lineage>
</organism>
<dbReference type="SUPFAM" id="SSF49879">
    <property type="entry name" value="SMAD/FHA domain"/>
    <property type="match status" value="1"/>
</dbReference>
<reference evidence="3 4" key="1">
    <citation type="submission" date="2019-02" db="EMBL/GenBank/DDBJ databases">
        <title>Arundinibacter roseus gen. nov., sp. nov., a new member of the family Cytophagaceae.</title>
        <authorList>
            <person name="Szuroczki S."/>
            <person name="Khayer B."/>
            <person name="Sproer C."/>
            <person name="Toumi M."/>
            <person name="Szabo A."/>
            <person name="Felfoldi T."/>
            <person name="Schumann P."/>
            <person name="Toth E."/>
        </authorList>
    </citation>
    <scope>NUCLEOTIDE SEQUENCE [LARGE SCALE GENOMIC DNA]</scope>
    <source>
        <strain evidence="3 4">DMA-k-7a</strain>
    </source>
</reference>
<protein>
    <submittedName>
        <fullName evidence="3">FHA domain-containing protein</fullName>
    </submittedName>
</protein>
<comment type="caution">
    <text evidence="3">The sequence shown here is derived from an EMBL/GenBank/DDBJ whole genome shotgun (WGS) entry which is preliminary data.</text>
</comment>
<dbReference type="OrthoDB" id="151099at2"/>
<dbReference type="RefSeq" id="WP_132113335.1">
    <property type="nucleotide sequence ID" value="NZ_SMJU01000001.1"/>
</dbReference>
<dbReference type="SMART" id="SM00240">
    <property type="entry name" value="FHA"/>
    <property type="match status" value="1"/>
</dbReference>
<dbReference type="InterPro" id="IPR008984">
    <property type="entry name" value="SMAD_FHA_dom_sf"/>
</dbReference>
<dbReference type="InterPro" id="IPR043504">
    <property type="entry name" value="Peptidase_S1_PA_chymotrypsin"/>
</dbReference>
<name>A0A4R4KKP4_9BACT</name>
<dbReference type="Gene3D" id="2.60.200.20">
    <property type="match status" value="1"/>
</dbReference>
<dbReference type="Proteomes" id="UP000295706">
    <property type="component" value="Unassembled WGS sequence"/>
</dbReference>
<dbReference type="InterPro" id="IPR009003">
    <property type="entry name" value="Peptidase_S1_PA"/>
</dbReference>
<evidence type="ECO:0000313" key="4">
    <source>
        <dbReference type="Proteomes" id="UP000295706"/>
    </source>
</evidence>
<dbReference type="AlphaFoldDB" id="A0A4R4KKP4"/>
<dbReference type="SUPFAM" id="SSF50494">
    <property type="entry name" value="Trypsin-like serine proteases"/>
    <property type="match status" value="1"/>
</dbReference>
<dbReference type="Pfam" id="PF00498">
    <property type="entry name" value="FHA"/>
    <property type="match status" value="1"/>
</dbReference>
<dbReference type="Gene3D" id="2.40.10.10">
    <property type="entry name" value="Trypsin-like serine proteases"/>
    <property type="match status" value="2"/>
</dbReference>